<dbReference type="AlphaFoldDB" id="A0A1H7M8T6"/>
<accession>A0A1H7M8T6</accession>
<organism evidence="1 2">
    <name type="scientific">Parapedobacter koreensis</name>
    <dbReference type="NCBI Taxonomy" id="332977"/>
    <lineage>
        <taxon>Bacteria</taxon>
        <taxon>Pseudomonadati</taxon>
        <taxon>Bacteroidota</taxon>
        <taxon>Sphingobacteriia</taxon>
        <taxon>Sphingobacteriales</taxon>
        <taxon>Sphingobacteriaceae</taxon>
        <taxon>Parapedobacter</taxon>
    </lineage>
</organism>
<reference evidence="2" key="1">
    <citation type="submission" date="2016-10" db="EMBL/GenBank/DDBJ databases">
        <authorList>
            <person name="Varghese N."/>
            <person name="Submissions S."/>
        </authorList>
    </citation>
    <scope>NUCLEOTIDE SEQUENCE [LARGE SCALE GENOMIC DNA]</scope>
    <source>
        <strain evidence="2">Jip14</strain>
    </source>
</reference>
<dbReference type="Proteomes" id="UP000198916">
    <property type="component" value="Unassembled WGS sequence"/>
</dbReference>
<name>A0A1H7M8T6_9SPHI</name>
<dbReference type="EMBL" id="FNZR01000003">
    <property type="protein sequence ID" value="SEL07017.1"/>
    <property type="molecule type" value="Genomic_DNA"/>
</dbReference>
<dbReference type="RefSeq" id="WP_090604921.1">
    <property type="nucleotide sequence ID" value="NZ_FNZR01000003.1"/>
</dbReference>
<evidence type="ECO:0000313" key="1">
    <source>
        <dbReference type="EMBL" id="SEL07017.1"/>
    </source>
</evidence>
<proteinExistence type="predicted"/>
<dbReference type="STRING" id="332977.SAMN05421740_103392"/>
<evidence type="ECO:0000313" key="2">
    <source>
        <dbReference type="Proteomes" id="UP000198916"/>
    </source>
</evidence>
<protein>
    <submittedName>
        <fullName evidence="1">Uncharacterized protein</fullName>
    </submittedName>
</protein>
<sequence>MASVLETPLNEQQLLMLRLLKKPLPDSEFQKIRRYVVSLLAEQLDEVMEEWEKENNITEEEYIKMSHGHFRTPRR</sequence>
<gene>
    <name evidence="1" type="ORF">SAMN05421740_103392</name>
</gene>
<keyword evidence="2" id="KW-1185">Reference proteome</keyword>